<dbReference type="CDD" id="cd01392">
    <property type="entry name" value="HTH_LacI"/>
    <property type="match status" value="1"/>
</dbReference>
<evidence type="ECO:0000313" key="6">
    <source>
        <dbReference type="Proteomes" id="UP000193409"/>
    </source>
</evidence>
<feature type="domain" description="HTH lacI-type" evidence="4">
    <location>
        <begin position="2"/>
        <end position="56"/>
    </location>
</feature>
<dbReference type="GO" id="GO:0003700">
    <property type="term" value="F:DNA-binding transcription factor activity"/>
    <property type="evidence" value="ECO:0007669"/>
    <property type="project" value="TreeGrafter"/>
</dbReference>
<protein>
    <submittedName>
        <fullName evidence="5">HTH-type transcriptional regulator RafR</fullName>
    </submittedName>
</protein>
<organism evidence="5 6">
    <name type="scientific">Pseudoruegeria aquimaris</name>
    <dbReference type="NCBI Taxonomy" id="393663"/>
    <lineage>
        <taxon>Bacteria</taxon>
        <taxon>Pseudomonadati</taxon>
        <taxon>Pseudomonadota</taxon>
        <taxon>Alphaproteobacteria</taxon>
        <taxon>Rhodobacterales</taxon>
        <taxon>Roseobacteraceae</taxon>
        <taxon>Pseudoruegeria</taxon>
    </lineage>
</organism>
<dbReference type="Gene3D" id="1.10.260.40">
    <property type="entry name" value="lambda repressor-like DNA-binding domains"/>
    <property type="match status" value="1"/>
</dbReference>
<dbReference type="SMART" id="SM00354">
    <property type="entry name" value="HTH_LACI"/>
    <property type="match status" value="1"/>
</dbReference>
<proteinExistence type="predicted"/>
<dbReference type="AlphaFoldDB" id="A0A1Y5S311"/>
<dbReference type="InterPro" id="IPR028082">
    <property type="entry name" value="Peripla_BP_I"/>
</dbReference>
<evidence type="ECO:0000259" key="4">
    <source>
        <dbReference type="PROSITE" id="PS50932"/>
    </source>
</evidence>
<dbReference type="SUPFAM" id="SSF53822">
    <property type="entry name" value="Periplasmic binding protein-like I"/>
    <property type="match status" value="1"/>
</dbReference>
<dbReference type="InterPro" id="IPR000843">
    <property type="entry name" value="HTH_LacI"/>
</dbReference>
<dbReference type="PANTHER" id="PTHR30146:SF109">
    <property type="entry name" value="HTH-TYPE TRANSCRIPTIONAL REGULATOR GALS"/>
    <property type="match status" value="1"/>
</dbReference>
<name>A0A1Y5S311_9RHOB</name>
<reference evidence="5 6" key="1">
    <citation type="submission" date="2017-03" db="EMBL/GenBank/DDBJ databases">
        <authorList>
            <person name="Afonso C.L."/>
            <person name="Miller P.J."/>
            <person name="Scott M.A."/>
            <person name="Spackman E."/>
            <person name="Goraichik I."/>
            <person name="Dimitrov K.M."/>
            <person name="Suarez D.L."/>
            <person name="Swayne D.E."/>
        </authorList>
    </citation>
    <scope>NUCLEOTIDE SEQUENCE [LARGE SCALE GENOMIC DNA]</scope>
    <source>
        <strain evidence="5 6">CECT 7680</strain>
    </source>
</reference>
<dbReference type="EMBL" id="FWFQ01000008">
    <property type="protein sequence ID" value="SLN31580.1"/>
    <property type="molecule type" value="Genomic_DNA"/>
</dbReference>
<dbReference type="Pfam" id="PF00356">
    <property type="entry name" value="LacI"/>
    <property type="match status" value="1"/>
</dbReference>
<dbReference type="Proteomes" id="UP000193409">
    <property type="component" value="Unassembled WGS sequence"/>
</dbReference>
<dbReference type="SUPFAM" id="SSF47413">
    <property type="entry name" value="lambda repressor-like DNA-binding domains"/>
    <property type="match status" value="1"/>
</dbReference>
<dbReference type="InterPro" id="IPR010982">
    <property type="entry name" value="Lambda_DNA-bd_dom_sf"/>
</dbReference>
<evidence type="ECO:0000313" key="5">
    <source>
        <dbReference type="EMBL" id="SLN31580.1"/>
    </source>
</evidence>
<accession>A0A1Y5S311</accession>
<dbReference type="InterPro" id="IPR046335">
    <property type="entry name" value="LacI/GalR-like_sensor"/>
</dbReference>
<dbReference type="PROSITE" id="PS50932">
    <property type="entry name" value="HTH_LACI_2"/>
    <property type="match status" value="1"/>
</dbReference>
<gene>
    <name evidence="5" type="primary">rafR_1</name>
    <name evidence="5" type="ORF">PSA7680_01526</name>
</gene>
<evidence type="ECO:0000256" key="3">
    <source>
        <dbReference type="ARBA" id="ARBA00023163"/>
    </source>
</evidence>
<dbReference type="Gene3D" id="3.40.50.2300">
    <property type="match status" value="2"/>
</dbReference>
<dbReference type="CDD" id="cd20010">
    <property type="entry name" value="PBP1_AglR-like"/>
    <property type="match status" value="1"/>
</dbReference>
<keyword evidence="1" id="KW-0805">Transcription regulation</keyword>
<keyword evidence="3" id="KW-0804">Transcription</keyword>
<dbReference type="RefSeq" id="WP_217808323.1">
    <property type="nucleotide sequence ID" value="NZ_FWFQ01000008.1"/>
</dbReference>
<evidence type="ECO:0000256" key="1">
    <source>
        <dbReference type="ARBA" id="ARBA00023015"/>
    </source>
</evidence>
<sequence length="338" mass="36691">MANLKDLAEHLGLSQATVSRALNGYSTVNAETRRKVQEAARLLNYRPNTSARRLATGRAGAFGLVLEQSDNLLNDPHFVDFLSGFTQELAAQDLDVVLTSAEGLATYRRYASTSKVDGFVISAPKVKDARVAALTEMAFPFVVHGQTEADAPYAFYDIANERAFLDATRLLLNLGHRRIALINGPADTMFARQRLDGFHKALAEKGLPPDPRLIHHATMSEDEGYALTRQLFAGSEAPTAILCSSTLQTLGLTRRLREEGLEMGRDVSVISHDDGLSSMKTENFSVPLTVTRAPIREAGQEIARMLVALGNGASVETQQKTAPVELIVRASTSAAPQE</sequence>
<evidence type="ECO:0000256" key="2">
    <source>
        <dbReference type="ARBA" id="ARBA00023125"/>
    </source>
</evidence>
<dbReference type="PANTHER" id="PTHR30146">
    <property type="entry name" value="LACI-RELATED TRANSCRIPTIONAL REPRESSOR"/>
    <property type="match status" value="1"/>
</dbReference>
<keyword evidence="2" id="KW-0238">DNA-binding</keyword>
<keyword evidence="6" id="KW-1185">Reference proteome</keyword>
<dbReference type="GO" id="GO:0000976">
    <property type="term" value="F:transcription cis-regulatory region binding"/>
    <property type="evidence" value="ECO:0007669"/>
    <property type="project" value="TreeGrafter"/>
</dbReference>
<dbReference type="Pfam" id="PF13377">
    <property type="entry name" value="Peripla_BP_3"/>
    <property type="match status" value="1"/>
</dbReference>